<reference evidence="2 3" key="1">
    <citation type="submission" date="2023-11" db="EMBL/GenBank/DDBJ databases">
        <title>Peredibacter starrii A3.12.</title>
        <authorList>
            <person name="Mitchell R.J."/>
        </authorList>
    </citation>
    <scope>NUCLEOTIDE SEQUENCE [LARGE SCALE GENOMIC DNA]</scope>
    <source>
        <strain evidence="2 3">A3.12</strain>
    </source>
</reference>
<feature type="transmembrane region" description="Helical" evidence="1">
    <location>
        <begin position="131"/>
        <end position="150"/>
    </location>
</feature>
<feature type="transmembrane region" description="Helical" evidence="1">
    <location>
        <begin position="105"/>
        <end position="125"/>
    </location>
</feature>
<feature type="transmembrane region" description="Helical" evidence="1">
    <location>
        <begin position="80"/>
        <end position="98"/>
    </location>
</feature>
<evidence type="ECO:0000256" key="1">
    <source>
        <dbReference type="SAM" id="Phobius"/>
    </source>
</evidence>
<evidence type="ECO:0000313" key="3">
    <source>
        <dbReference type="Proteomes" id="UP001324634"/>
    </source>
</evidence>
<dbReference type="RefSeq" id="WP_321398266.1">
    <property type="nucleotide sequence ID" value="NZ_CP139487.1"/>
</dbReference>
<organism evidence="2 3">
    <name type="scientific">Peredibacter starrii</name>
    <dbReference type="NCBI Taxonomy" id="28202"/>
    <lineage>
        <taxon>Bacteria</taxon>
        <taxon>Pseudomonadati</taxon>
        <taxon>Bdellovibrionota</taxon>
        <taxon>Bacteriovoracia</taxon>
        <taxon>Bacteriovoracales</taxon>
        <taxon>Bacteriovoracaceae</taxon>
        <taxon>Peredibacter</taxon>
    </lineage>
</organism>
<keyword evidence="1" id="KW-0812">Transmembrane</keyword>
<dbReference type="EMBL" id="CP139487">
    <property type="protein sequence ID" value="WPU66247.1"/>
    <property type="molecule type" value="Genomic_DNA"/>
</dbReference>
<keyword evidence="1" id="KW-0472">Membrane</keyword>
<accession>A0AAX4HSN5</accession>
<evidence type="ECO:0000313" key="2">
    <source>
        <dbReference type="EMBL" id="WPU66247.1"/>
    </source>
</evidence>
<sequence length="171" mass="19844">MMEKIKAHFMKVGPRRFVVGAVFVLIILDIINTYYLKLYWLKKDLSTMLVHQSIRQSNLLLEDFSQETINGMAGFINNTFYFFLFLVLVNNLFFYFFYLRAKLWAQGYVLFYTLTAAIFGLSFVVDQAGLGAGWMVYNILTIFVYIYLYFGVKVLKYETTDAIPADGTSAQ</sequence>
<name>A0AAX4HSN5_9BACT</name>
<keyword evidence="1" id="KW-1133">Transmembrane helix</keyword>
<dbReference type="KEGG" id="psti:SOO65_05760"/>
<proteinExistence type="predicted"/>
<dbReference type="AlphaFoldDB" id="A0AAX4HSN5"/>
<gene>
    <name evidence="2" type="ORF">SOO65_05760</name>
</gene>
<keyword evidence="3" id="KW-1185">Reference proteome</keyword>
<feature type="transmembrane region" description="Helical" evidence="1">
    <location>
        <begin position="16"/>
        <end position="36"/>
    </location>
</feature>
<protein>
    <recommendedName>
        <fullName evidence="4">DUF2127 domain-containing protein</fullName>
    </recommendedName>
</protein>
<evidence type="ECO:0008006" key="4">
    <source>
        <dbReference type="Google" id="ProtNLM"/>
    </source>
</evidence>
<dbReference type="Proteomes" id="UP001324634">
    <property type="component" value="Chromosome"/>
</dbReference>